<reference evidence="5" key="1">
    <citation type="submission" date="2022-11" db="UniProtKB">
        <authorList>
            <consortium name="WormBaseParasite"/>
        </authorList>
    </citation>
    <scope>IDENTIFICATION</scope>
</reference>
<evidence type="ECO:0000256" key="3">
    <source>
        <dbReference type="SAM" id="SignalP"/>
    </source>
</evidence>
<name>A0A914HCZ0_GLORO</name>
<dbReference type="Proteomes" id="UP000887572">
    <property type="component" value="Unplaced"/>
</dbReference>
<sequence length="304" mass="33526">MDLFFYFNLIIFLLLHICSGGTCSCHDTLSYYGTDFDPRRADFCWRSTRCVEFNCFYENEQKTWTKVSKGCTLDANGTCPRLKERCLTDGGKPAADCSSCTGYKCNDKISPEIVWCWNGTVDDDKQAFTELKCEDASCYSLRCVGAENSLLFQSKGCLTLSKLWEMKLPFVEFGQTACKALNGTISRKLCDGNWCNAEQGQTEPGHTEPGHTEPGHTELGHTEPGHTELGHTEPGHTEPGHTELGHTEPGHTELGHTESGHTEPGHTEPGHTEPSQHGVRNGVFFAVPSPTLATIVVLLLLMFG</sequence>
<evidence type="ECO:0000256" key="1">
    <source>
        <dbReference type="SAM" id="MobiDB-lite"/>
    </source>
</evidence>
<feature type="signal peptide" evidence="3">
    <location>
        <begin position="1"/>
        <end position="20"/>
    </location>
</feature>
<keyword evidence="2" id="KW-1133">Transmembrane helix</keyword>
<dbReference type="WBParaSite" id="Gr19_v10_g15472.t1">
    <property type="protein sequence ID" value="Gr19_v10_g15472.t1"/>
    <property type="gene ID" value="Gr19_v10_g15472"/>
</dbReference>
<keyword evidence="2" id="KW-0472">Membrane</keyword>
<organism evidence="4 5">
    <name type="scientific">Globodera rostochiensis</name>
    <name type="common">Golden nematode worm</name>
    <name type="synonym">Heterodera rostochiensis</name>
    <dbReference type="NCBI Taxonomy" id="31243"/>
    <lineage>
        <taxon>Eukaryota</taxon>
        <taxon>Metazoa</taxon>
        <taxon>Ecdysozoa</taxon>
        <taxon>Nematoda</taxon>
        <taxon>Chromadorea</taxon>
        <taxon>Rhabditida</taxon>
        <taxon>Tylenchina</taxon>
        <taxon>Tylenchomorpha</taxon>
        <taxon>Tylenchoidea</taxon>
        <taxon>Heteroderidae</taxon>
        <taxon>Heteroderinae</taxon>
        <taxon>Globodera</taxon>
    </lineage>
</organism>
<evidence type="ECO:0000313" key="4">
    <source>
        <dbReference type="Proteomes" id="UP000887572"/>
    </source>
</evidence>
<proteinExistence type="predicted"/>
<evidence type="ECO:0000313" key="5">
    <source>
        <dbReference type="WBParaSite" id="Gr19_v10_g15472.t1"/>
    </source>
</evidence>
<feature type="chain" id="PRO_5037149398" evidence="3">
    <location>
        <begin position="21"/>
        <end position="304"/>
    </location>
</feature>
<feature type="compositionally biased region" description="Basic and acidic residues" evidence="1">
    <location>
        <begin position="205"/>
        <end position="271"/>
    </location>
</feature>
<feature type="region of interest" description="Disordered" evidence="1">
    <location>
        <begin position="199"/>
        <end position="277"/>
    </location>
</feature>
<keyword evidence="3" id="KW-0732">Signal</keyword>
<accession>A0A914HCZ0</accession>
<keyword evidence="4" id="KW-1185">Reference proteome</keyword>
<dbReference type="AlphaFoldDB" id="A0A914HCZ0"/>
<keyword evidence="2" id="KW-0812">Transmembrane</keyword>
<evidence type="ECO:0000256" key="2">
    <source>
        <dbReference type="SAM" id="Phobius"/>
    </source>
</evidence>
<protein>
    <submittedName>
        <fullName evidence="5">Uncharacterized protein</fullName>
    </submittedName>
</protein>
<feature type="transmembrane region" description="Helical" evidence="2">
    <location>
        <begin position="283"/>
        <end position="303"/>
    </location>
</feature>